<dbReference type="InterPro" id="IPR013785">
    <property type="entry name" value="Aldolase_TIM"/>
</dbReference>
<accession>A0ABV0AGZ0</accession>
<reference evidence="9 10" key="1">
    <citation type="submission" date="2024-01" db="EMBL/GenBank/DDBJ databases">
        <title>Mariniflexile litorale sp. nov., isolated from the shallow sediments of the Sea of Japan.</title>
        <authorList>
            <person name="Romanenko L."/>
            <person name="Bystritskaya E."/>
            <person name="Isaeva M."/>
        </authorList>
    </citation>
    <scope>NUCLEOTIDE SEQUENCE [LARGE SCALE GENOMIC DNA]</scope>
    <source>
        <strain evidence="9 10">KCTC 32427</strain>
    </source>
</reference>
<dbReference type="RefSeq" id="WP_346242548.1">
    <property type="nucleotide sequence ID" value="NZ_JAZHYP010000007.1"/>
</dbReference>
<evidence type="ECO:0000313" key="10">
    <source>
        <dbReference type="Proteomes" id="UP001416393"/>
    </source>
</evidence>
<keyword evidence="10" id="KW-1185">Reference proteome</keyword>
<dbReference type="InterPro" id="IPR050985">
    <property type="entry name" value="Alpha-glycosidase_related"/>
</dbReference>
<dbReference type="InterPro" id="IPR017853">
    <property type="entry name" value="GH"/>
</dbReference>
<evidence type="ECO:0000259" key="7">
    <source>
        <dbReference type="Pfam" id="PF16874"/>
    </source>
</evidence>
<evidence type="ECO:0000256" key="3">
    <source>
        <dbReference type="ARBA" id="ARBA00022801"/>
    </source>
</evidence>
<evidence type="ECO:0000256" key="5">
    <source>
        <dbReference type="PIRNR" id="PIRNR005536"/>
    </source>
</evidence>
<evidence type="ECO:0000256" key="2">
    <source>
        <dbReference type="ARBA" id="ARBA00012755"/>
    </source>
</evidence>
<dbReference type="InterPro" id="IPR031704">
    <property type="entry name" value="Glyco_hydro_36_N"/>
</dbReference>
<evidence type="ECO:0000256" key="1">
    <source>
        <dbReference type="ARBA" id="ARBA00001255"/>
    </source>
</evidence>
<name>A0ABV0AGZ0_9FLAO</name>
<evidence type="ECO:0000256" key="6">
    <source>
        <dbReference type="SAM" id="SignalP"/>
    </source>
</evidence>
<feature type="signal peptide" evidence="6">
    <location>
        <begin position="1"/>
        <end position="20"/>
    </location>
</feature>
<comment type="similarity">
    <text evidence="5">Belongs to the glycosyl hydrolase.</text>
</comment>
<dbReference type="EMBL" id="JAZHYP010000007">
    <property type="protein sequence ID" value="MEN3324749.1"/>
    <property type="molecule type" value="Genomic_DNA"/>
</dbReference>
<evidence type="ECO:0000256" key="4">
    <source>
        <dbReference type="ARBA" id="ARBA00023295"/>
    </source>
</evidence>
<dbReference type="InterPro" id="IPR002252">
    <property type="entry name" value="Glyco_hydro_36"/>
</dbReference>
<feature type="domain" description="Glycosyl hydrolase family 36 N-terminal" evidence="8">
    <location>
        <begin position="43"/>
        <end position="274"/>
    </location>
</feature>
<gene>
    <name evidence="9" type="ORF">VP395_13490</name>
</gene>
<keyword evidence="6" id="KW-0732">Signal</keyword>
<protein>
    <recommendedName>
        <fullName evidence="2 5">Alpha-galactosidase</fullName>
        <ecNumber evidence="2 5">3.2.1.22</ecNumber>
    </recommendedName>
</protein>
<dbReference type="InterPro" id="IPR013780">
    <property type="entry name" value="Glyco_hydro_b"/>
</dbReference>
<dbReference type="InterPro" id="IPR038417">
    <property type="entry name" value="Alpga-gal_N_sf"/>
</dbReference>
<dbReference type="Pfam" id="PF16874">
    <property type="entry name" value="Glyco_hydro_36C"/>
    <property type="match status" value="1"/>
</dbReference>
<dbReference type="Gene3D" id="3.20.20.70">
    <property type="entry name" value="Aldolase class I"/>
    <property type="match status" value="1"/>
</dbReference>
<dbReference type="Pfam" id="PF02065">
    <property type="entry name" value="Melibiase"/>
    <property type="match status" value="1"/>
</dbReference>
<organism evidence="9 10">
    <name type="scientific">Mariniflexile soesokkakense</name>
    <dbReference type="NCBI Taxonomy" id="1343160"/>
    <lineage>
        <taxon>Bacteria</taxon>
        <taxon>Pseudomonadati</taxon>
        <taxon>Bacteroidota</taxon>
        <taxon>Flavobacteriia</taxon>
        <taxon>Flavobacteriales</taxon>
        <taxon>Flavobacteriaceae</taxon>
        <taxon>Mariniflexile</taxon>
    </lineage>
</organism>
<dbReference type="CDD" id="cd14791">
    <property type="entry name" value="GH36"/>
    <property type="match status" value="1"/>
</dbReference>
<dbReference type="PRINTS" id="PR00743">
    <property type="entry name" value="GLHYDRLASE36"/>
</dbReference>
<feature type="domain" description="Glycosyl hydrolase family 36 C-terminal" evidence="7">
    <location>
        <begin position="637"/>
        <end position="723"/>
    </location>
</feature>
<dbReference type="SUPFAM" id="SSF51445">
    <property type="entry name" value="(Trans)glycosidases"/>
    <property type="match status" value="1"/>
</dbReference>
<dbReference type="Proteomes" id="UP001416393">
    <property type="component" value="Unassembled WGS sequence"/>
</dbReference>
<dbReference type="InterPro" id="IPR031705">
    <property type="entry name" value="Glyco_hydro_36_C"/>
</dbReference>
<comment type="caution">
    <text evidence="9">The sequence shown here is derived from an EMBL/GenBank/DDBJ whole genome shotgun (WGS) entry which is preliminary data.</text>
</comment>
<dbReference type="PIRSF" id="PIRSF005536">
    <property type="entry name" value="Agal"/>
    <property type="match status" value="1"/>
</dbReference>
<dbReference type="Pfam" id="PF16875">
    <property type="entry name" value="Glyco_hydro_36N"/>
    <property type="match status" value="1"/>
</dbReference>
<feature type="chain" id="PRO_5046199097" description="Alpha-galactosidase" evidence="6">
    <location>
        <begin position="21"/>
        <end position="730"/>
    </location>
</feature>
<dbReference type="GO" id="GO:0004557">
    <property type="term" value="F:alpha-galactosidase activity"/>
    <property type="evidence" value="ECO:0007669"/>
    <property type="project" value="UniProtKB-EC"/>
</dbReference>
<dbReference type="Gene3D" id="2.70.98.60">
    <property type="entry name" value="alpha-galactosidase from lactobacil brevis"/>
    <property type="match status" value="1"/>
</dbReference>
<dbReference type="PANTHER" id="PTHR43053:SF3">
    <property type="entry name" value="ALPHA-GALACTOSIDASE C-RELATED"/>
    <property type="match status" value="1"/>
</dbReference>
<evidence type="ECO:0000313" key="9">
    <source>
        <dbReference type="EMBL" id="MEN3324749.1"/>
    </source>
</evidence>
<proteinExistence type="inferred from homology"/>
<comment type="catalytic activity">
    <reaction evidence="1 5">
        <text>Hydrolysis of terminal, non-reducing alpha-D-galactose residues in alpha-D-galactosides, including galactose oligosaccharides, galactomannans and galactolipids.</text>
        <dbReference type="EC" id="3.2.1.22"/>
    </reaction>
</comment>
<dbReference type="PROSITE" id="PS00512">
    <property type="entry name" value="ALPHA_GALACTOSIDASE"/>
    <property type="match status" value="1"/>
</dbReference>
<evidence type="ECO:0000259" key="8">
    <source>
        <dbReference type="Pfam" id="PF16875"/>
    </source>
</evidence>
<keyword evidence="4 5" id="KW-0326">Glycosidase</keyword>
<keyword evidence="3 5" id="KW-0378">Hydrolase</keyword>
<sequence>MKIKFNKTIILFFVISYCSAQTIIPIETKDFAMVFKTDNQNRLWNIYFGKKLSDISDYKDIDGQYYFPSSNAGMYNAAYTPSGTWNLSEPALQVKHFDGNLSTELHFVNVNTEVNNEETITKITLTDPVYKLKVVLNYKVWSNLNVVEQWTDITNNEDGAIELNKYASANLYFTNKDFYLTHFQGEYLKEMQPVEEKLTQGLKTIESKLGTRAMLLGTPNFIVSFENHQSEDEGLVLLGQLAWSGNYKIDFEIDSYKNLRLIAGINPYESNYYLKKDETFKTPSLIYSISNKGTGLASRQLQSWAKKYRVLNGEGDRLTLLNNWEATYFDFNETKLSKLIKDTKDLGLDLFLLDDGWFGNKYPRNNDDAGLGDWEENRKKLPNGLGYLVKEAKKSKVKFGIWIEPEMANPESELFKNHPDWIIKQPERPEKLYRNQMVLDVTNPEVQDFIYDVVDNLFTQNPEIAFIKWDCNAVIYNAYSAYQQQKGIPQTHLYVDYVLGLYKVLERIREKYPKVPMMLCSGGGGRADYEFLKYFTEFWPSDDTDPIERIFIQWNYSYFFPAITMDCHVTNWGNQPIKLKVDVASMGKLGFDVDVSHMNEKDLEFTKTAIKNYNRFKNMVLHGEQYRLSSPYKNPFASLMYVHNNQSLAIMFNYLSSNRFMERMTKRPIKLKGLDANKKYSVKEINLYPGVKSTLNELIVYSGDFLMTVGVNPEVDTKRTSVILLIEEVN</sequence>
<dbReference type="Gene3D" id="2.60.40.1180">
    <property type="entry name" value="Golgi alpha-mannosidase II"/>
    <property type="match status" value="1"/>
</dbReference>
<dbReference type="PANTHER" id="PTHR43053">
    <property type="entry name" value="GLYCOSIDASE FAMILY 31"/>
    <property type="match status" value="1"/>
</dbReference>
<dbReference type="EC" id="3.2.1.22" evidence="2 5"/>
<dbReference type="InterPro" id="IPR000111">
    <property type="entry name" value="Glyco_hydro_27/36_CS"/>
</dbReference>